<evidence type="ECO:0000259" key="6">
    <source>
        <dbReference type="PROSITE" id="PS50126"/>
    </source>
</evidence>
<keyword evidence="4" id="KW-0460">Magnesium</keyword>
<sequence>MKKIILNCRTSEKRVAVLEHDKLVELFYESSEGESIVGNIYKGRVEKVVPGMQAAFVNIGLERNGFLQIDQLANYKSLDLNEKRKVSISNLLHEGQEVIVQVTKAAFGEKGPRLKTLLELSGRYVVYMPNDTQIAISKKINEDEREVWRRFGQAICDKNEGLIFRTVCTNKTTEVVKKEIEYLKENWSEIDKEQAGKKTPSLLYKNTDLIEFIVQDLIGDEPTEIIVDDGIVFRKLKERLSIYDDTITEIKHFINKEDLFSYFGIEQEIPKTLNPYVELENGASLMIEQTEALTVVDVNSGKFTGKHNVKETILKSNELAALEIARQLRLRNIGGIIIIDFINMESQKDREYIKNKLNAALRTDRNYTKVYGFTQLGLLEMTRKKEQKSLLEKLTTTCPTCHNVGRVYSPEQVTRQLERALWEYKGMDHEAVWVEVPTPVLELFKANANVKLRQLEETLGYKILLTSTDQLINNFEVRNFGTESEIKSRISKKKTH</sequence>
<dbReference type="GO" id="GO:0005737">
    <property type="term" value="C:cytoplasm"/>
    <property type="evidence" value="ECO:0007669"/>
    <property type="project" value="TreeGrafter"/>
</dbReference>
<dbReference type="PROSITE" id="PS50126">
    <property type="entry name" value="S1"/>
    <property type="match status" value="1"/>
</dbReference>
<feature type="domain" description="S1 motif" evidence="6">
    <location>
        <begin position="38"/>
        <end position="123"/>
    </location>
</feature>
<dbReference type="Gene3D" id="3.40.1260.20">
    <property type="entry name" value="Ribonuclease E, catalytic domain"/>
    <property type="match status" value="1"/>
</dbReference>
<dbReference type="PATRIC" id="fig|1131731.3.peg.2498"/>
<dbReference type="Pfam" id="PF10150">
    <property type="entry name" value="RNase_E_G"/>
    <property type="match status" value="1"/>
</dbReference>
<evidence type="ECO:0000313" key="8">
    <source>
        <dbReference type="Proteomes" id="UP000006315"/>
    </source>
</evidence>
<name>K6C1C6_SCHAZ</name>
<dbReference type="CDD" id="cd04453">
    <property type="entry name" value="S1_RNase_E"/>
    <property type="match status" value="1"/>
</dbReference>
<dbReference type="SMART" id="SM00316">
    <property type="entry name" value="S1"/>
    <property type="match status" value="1"/>
</dbReference>
<evidence type="ECO:0000256" key="1">
    <source>
        <dbReference type="ARBA" id="ARBA00001946"/>
    </source>
</evidence>
<reference evidence="7 8" key="1">
    <citation type="journal article" date="2012" name="Front. Microbiol.">
        <title>Redundancy and modularity in membrane-associated dissimilatory nitrate reduction in Bacillus.</title>
        <authorList>
            <person name="Heylen K."/>
            <person name="Keltjens J."/>
        </authorList>
    </citation>
    <scope>NUCLEOTIDE SEQUENCE [LARGE SCALE GENOMIC DNA]</scope>
    <source>
        <strain evidence="7 8">LMG 9581</strain>
    </source>
</reference>
<dbReference type="GO" id="GO:0006364">
    <property type="term" value="P:rRNA processing"/>
    <property type="evidence" value="ECO:0007669"/>
    <property type="project" value="TreeGrafter"/>
</dbReference>
<proteinExistence type="predicted"/>
<keyword evidence="3" id="KW-0378">Hydrolase</keyword>
<dbReference type="GO" id="GO:0016787">
    <property type="term" value="F:hydrolase activity"/>
    <property type="evidence" value="ECO:0007669"/>
    <property type="project" value="UniProtKB-KW"/>
</dbReference>
<keyword evidence="5" id="KW-0694">RNA-binding</keyword>
<dbReference type="GO" id="GO:0004540">
    <property type="term" value="F:RNA nuclease activity"/>
    <property type="evidence" value="ECO:0007669"/>
    <property type="project" value="InterPro"/>
</dbReference>
<organism evidence="7 8">
    <name type="scientific">Schinkia azotoformans LMG 9581</name>
    <dbReference type="NCBI Taxonomy" id="1131731"/>
    <lineage>
        <taxon>Bacteria</taxon>
        <taxon>Bacillati</taxon>
        <taxon>Bacillota</taxon>
        <taxon>Bacilli</taxon>
        <taxon>Bacillales</taxon>
        <taxon>Bacillaceae</taxon>
        <taxon>Calidifontibacillus/Schinkia group</taxon>
        <taxon>Schinkia</taxon>
    </lineage>
</organism>
<evidence type="ECO:0000256" key="4">
    <source>
        <dbReference type="ARBA" id="ARBA00022842"/>
    </source>
</evidence>
<keyword evidence="8" id="KW-1185">Reference proteome</keyword>
<dbReference type="AlphaFoldDB" id="K6C1C6"/>
<keyword evidence="2" id="KW-0479">Metal-binding</keyword>
<gene>
    <name evidence="7" type="ORF">BAZO_12189</name>
</gene>
<accession>K6C1C6</accession>
<dbReference type="GO" id="GO:0046872">
    <property type="term" value="F:metal ion binding"/>
    <property type="evidence" value="ECO:0007669"/>
    <property type="project" value="UniProtKB-KW"/>
</dbReference>
<comment type="cofactor">
    <cofactor evidence="1">
        <name>Mg(2+)</name>
        <dbReference type="ChEBI" id="CHEBI:18420"/>
    </cofactor>
</comment>
<evidence type="ECO:0000256" key="5">
    <source>
        <dbReference type="ARBA" id="ARBA00022884"/>
    </source>
</evidence>
<evidence type="ECO:0000256" key="2">
    <source>
        <dbReference type="ARBA" id="ARBA00022723"/>
    </source>
</evidence>
<dbReference type="Pfam" id="PF00575">
    <property type="entry name" value="S1"/>
    <property type="match status" value="1"/>
</dbReference>
<comment type="caution">
    <text evidence="7">The sequence shown here is derived from an EMBL/GenBank/DDBJ whole genome shotgun (WGS) entry which is preliminary data.</text>
</comment>
<dbReference type="Gene3D" id="2.40.50.140">
    <property type="entry name" value="Nucleic acid-binding proteins"/>
    <property type="match status" value="1"/>
</dbReference>
<dbReference type="GeneID" id="89468443"/>
<evidence type="ECO:0000256" key="3">
    <source>
        <dbReference type="ARBA" id="ARBA00022801"/>
    </source>
</evidence>
<dbReference type="NCBIfam" id="TIGR00757">
    <property type="entry name" value="RNaseEG"/>
    <property type="match status" value="1"/>
</dbReference>
<dbReference type="GO" id="GO:0003723">
    <property type="term" value="F:RNA binding"/>
    <property type="evidence" value="ECO:0007669"/>
    <property type="project" value="UniProtKB-KW"/>
</dbReference>
<protein>
    <submittedName>
        <fullName evidence="7">RNAse G</fullName>
    </submittedName>
</protein>
<dbReference type="RefSeq" id="WP_003331800.1">
    <property type="nucleotide sequence ID" value="NZ_AJLR01000111.1"/>
</dbReference>
<dbReference type="STRING" id="1131731.BAZO_12189"/>
<dbReference type="Proteomes" id="UP000006315">
    <property type="component" value="Unassembled WGS sequence"/>
</dbReference>
<dbReference type="InterPro" id="IPR012340">
    <property type="entry name" value="NA-bd_OB-fold"/>
</dbReference>
<dbReference type="SUPFAM" id="SSF50249">
    <property type="entry name" value="Nucleic acid-binding proteins"/>
    <property type="match status" value="1"/>
</dbReference>
<evidence type="ECO:0000313" key="7">
    <source>
        <dbReference type="EMBL" id="EKN64960.1"/>
    </source>
</evidence>
<dbReference type="EMBL" id="AJLR01000111">
    <property type="protein sequence ID" value="EKN64960.1"/>
    <property type="molecule type" value="Genomic_DNA"/>
</dbReference>
<dbReference type="InterPro" id="IPR004659">
    <property type="entry name" value="RNase_E/G"/>
</dbReference>
<dbReference type="PANTHER" id="PTHR30001:SF0">
    <property type="entry name" value="RIBONUCLEASE G"/>
    <property type="match status" value="1"/>
</dbReference>
<dbReference type="PANTHER" id="PTHR30001">
    <property type="entry name" value="RIBONUCLEASE"/>
    <property type="match status" value="1"/>
</dbReference>
<dbReference type="InterPro" id="IPR003029">
    <property type="entry name" value="S1_domain"/>
</dbReference>
<dbReference type="InterPro" id="IPR019307">
    <property type="entry name" value="RNA-bd_AU-1/RNase_E/G"/>
</dbReference>